<reference evidence="2" key="1">
    <citation type="submission" date="2022-10" db="EMBL/GenBank/DDBJ databases">
        <title>Cytochrome P450 Catalyzes Benzene Ring Formation in the Biosynthesis of Trialkyl-Substituted Aromatic Polyketides.</title>
        <authorList>
            <person name="Zhao E."/>
            <person name="Ge H."/>
        </authorList>
    </citation>
    <scope>NUCLEOTIDE SEQUENCE</scope>
    <source>
        <strain evidence="2">NA0869</strain>
    </source>
</reference>
<gene>
    <name evidence="2" type="ORF">OGH68_29690</name>
</gene>
<organism evidence="2 3">
    <name type="scientific">Streptomyces peucetius</name>
    <dbReference type="NCBI Taxonomy" id="1950"/>
    <lineage>
        <taxon>Bacteria</taxon>
        <taxon>Bacillati</taxon>
        <taxon>Actinomycetota</taxon>
        <taxon>Actinomycetes</taxon>
        <taxon>Kitasatosporales</taxon>
        <taxon>Streptomycetaceae</taxon>
        <taxon>Streptomyces</taxon>
    </lineage>
</organism>
<accession>A0ABY6IEC3</accession>
<dbReference type="EMBL" id="CP107567">
    <property type="protein sequence ID" value="UYQ65226.1"/>
    <property type="molecule type" value="Genomic_DNA"/>
</dbReference>
<proteinExistence type="predicted"/>
<evidence type="ECO:0000313" key="2">
    <source>
        <dbReference type="EMBL" id="UYQ65226.1"/>
    </source>
</evidence>
<keyword evidence="3" id="KW-1185">Reference proteome</keyword>
<name>A0ABY6IEC3_STRPE</name>
<dbReference type="Proteomes" id="UP001163878">
    <property type="component" value="Chromosome"/>
</dbReference>
<protein>
    <submittedName>
        <fullName evidence="2">Uncharacterized protein</fullName>
    </submittedName>
</protein>
<dbReference type="RefSeq" id="WP_264248223.1">
    <property type="nucleotide sequence ID" value="NZ_CP107567.1"/>
</dbReference>
<feature type="region of interest" description="Disordered" evidence="1">
    <location>
        <begin position="1"/>
        <end position="59"/>
    </location>
</feature>
<evidence type="ECO:0000256" key="1">
    <source>
        <dbReference type="SAM" id="MobiDB-lite"/>
    </source>
</evidence>
<sequence>MAHGRQGHRPSAALVARPSAALSRTGRRPARIDARARNGVPDPARGGRPADPRRSAPGA</sequence>
<feature type="compositionally biased region" description="Basic and acidic residues" evidence="1">
    <location>
        <begin position="48"/>
        <end position="59"/>
    </location>
</feature>
<evidence type="ECO:0000313" key="3">
    <source>
        <dbReference type="Proteomes" id="UP001163878"/>
    </source>
</evidence>